<gene>
    <name evidence="1" type="ORF">RJN63_18060</name>
</gene>
<dbReference type="EMBL" id="JAVRAA010000009">
    <property type="protein sequence ID" value="MDT0338749.1"/>
    <property type="molecule type" value="Genomic_DNA"/>
</dbReference>
<protein>
    <submittedName>
        <fullName evidence="1">Uncharacterized protein</fullName>
    </submittedName>
</protein>
<proteinExistence type="predicted"/>
<dbReference type="RefSeq" id="WP_310837949.1">
    <property type="nucleotide sequence ID" value="NZ_JAVLSM010000010.1"/>
</dbReference>
<accession>A0AAE4GD52</accession>
<organism evidence="1">
    <name type="scientific">Herbaspirillum huttiense subsp. nephrolepidis</name>
    <dbReference type="NCBI Taxonomy" id="3075126"/>
    <lineage>
        <taxon>Bacteria</taxon>
        <taxon>Pseudomonadati</taxon>
        <taxon>Pseudomonadota</taxon>
        <taxon>Betaproteobacteria</taxon>
        <taxon>Burkholderiales</taxon>
        <taxon>Oxalobacteraceae</taxon>
        <taxon>Herbaspirillum</taxon>
    </lineage>
</organism>
<evidence type="ECO:0000313" key="1">
    <source>
        <dbReference type="EMBL" id="MDT0338749.1"/>
    </source>
</evidence>
<comment type="caution">
    <text evidence="1">The sequence shown here is derived from an EMBL/GenBank/DDBJ whole genome shotgun (WGS) entry which is preliminary data.</text>
</comment>
<name>A0AAE4GD52_9BURK</name>
<sequence>MQRAYCELDRQFFEQPTFDSSDLNSLEYRGKRVGWAQLLDNFVSVIVAPANFGKTTEMSHKAAAMRSVGLDAVFLPLRSLIDVQSVEEALDVECKKSYLRWRSSINSNLTLFIDSLDEVAAYKNEHIQYLLNRVLKEIGAERDRVRWVISTRPAILDDALLKKMASILEFPLPGLQREESDSLDDVSKDTAIVFERASDAKDFMLYKMAPLDSQQGALYLANTRPNLEAAALIGLARERGLGGFCRSPGGLDILARIELLKSPPESLTEIYERVFHELTNNIASDSRFIDAGRPAQDLLIDILEKIASATEVCRRPNIELPDANSDPDDAILSARRIATPKLTEQVLQILLSTQSFIDAQLNQVKLYPFELPPYLAARRLSVRVNSAEEALRLISVFSWSSQTGEKGVYKEYFLLMGWLATLNRHCRAVLIESDPQVLAFFGDMRNASVPTQDARRALRESIRRLVELGDEPGRGLYYLTSENYWAAAPERLAADIESLYRTYRGHAEASSILLQLAAAGKISQLRKHLLAVHQNDYAKILSDRDEVDYLISIGIEADAKGLVAALGTIENLTESMVRAVLPTLGWKYFSAYDVINIIRRLTSKDQGYFGLAFIFEQDDFLNQATEEHRFKICRGLVIPLIRNKDYFASQELRANDDYINIVKTVFSAMVRRATERTADKVCKLALLLERAIFRGYLHHFESAEIQPSFGENQYIRRAYLRMLLVQKALEDSLKWLLVLGHVGIAKFDDEDRKASFSETDRIAAGNQEEKWASAAADIKVSEPPRTKTQQKDFLEEKKAEFKAKSGDVRSAKDTSLLIWASRLMMLGNSLTRYGEVDFSKFEKNAGAEIAEDVLAGMSKLWRTQYPLFNENSPNSTHYITIAGLQGLCIEYDRGLSLDTLTPTEVKHALSYAKFEMNNYPKWFWPLVEAHQQIALEELFLVAKGHPNGPLSQAHAERLFSLLKDAPENFRRMLLPEAWSYVKNGSNINTSISERVLSLMSELGLLPKPREYEALVWRKLKVIDFPSDLGHIMNAMQEDAVMWASQWLMLYPKQFHAAMMSLGRRDADYARLLLGRILSYFGHGYGASLSRVTQAGVDGIQALEFLRTVAKWAIPEEGDEERVSGRAYSPGSRDHAARARDKILDVLASANSQAAYVALFNLSEKASGNELRYIRKLMFEMRERELSREPVRQIEYSKFEENFQPTVTGSVAFSMAVHTDLETVKYDIEKGEHSLRSFFSEVDFRRLNVKGSEGEKAALALEEHFQILLASEMSHHAKGRYSVGLEVQTAEKKRRDVQCSKQSWRASIEVKMSERWSLRQYLEALDKQLVGQYMQNYDANTGFLVIVLQKERVWKALDGRTELDFEEVIRVLQERALELFEKNPEYYLRVIGINAIPPSDFRKRPRKKAS</sequence>
<reference evidence="1" key="1">
    <citation type="submission" date="2023-02" db="EMBL/GenBank/DDBJ databases">
        <title>Description of Herbaspirillum huttiense subsp. nephrolepsisexaltata and Herbaspirillum huttiense subsp. lycopersicon.</title>
        <authorList>
            <person name="Poudel M."/>
            <person name="Sharma A."/>
            <person name="Goss E."/>
            <person name="Tapia J.H."/>
            <person name="Harmon C.M."/>
            <person name="Jones J.B."/>
        </authorList>
    </citation>
    <scope>NUCLEOTIDE SEQUENCE</scope>
    <source>
        <strain evidence="1">NC40101</strain>
    </source>
</reference>